<dbReference type="SUPFAM" id="SSF141091">
    <property type="entry name" value="L21p-like"/>
    <property type="match status" value="1"/>
</dbReference>
<protein>
    <recommendedName>
        <fullName evidence="6">Large ribosomal subunit protein bL21</fullName>
    </recommendedName>
</protein>
<evidence type="ECO:0000256" key="7">
    <source>
        <dbReference type="RuleBase" id="RU000562"/>
    </source>
</evidence>
<evidence type="ECO:0000313" key="8">
    <source>
        <dbReference type="EMBL" id="URJ28081.1"/>
    </source>
</evidence>
<dbReference type="PROSITE" id="PS01169">
    <property type="entry name" value="RIBOSOMAL_L21"/>
    <property type="match status" value="1"/>
</dbReference>
<dbReference type="InterPro" id="IPR036164">
    <property type="entry name" value="bL21-like_sf"/>
</dbReference>
<comment type="similarity">
    <text evidence="1 6 7">Belongs to the bacterial ribosomal protein bL21 family.</text>
</comment>
<dbReference type="AlphaFoldDB" id="A0A9Q8TXY3"/>
<dbReference type="InterPro" id="IPR018258">
    <property type="entry name" value="Ribosomal_bL21_CS"/>
</dbReference>
<dbReference type="GO" id="GO:0003735">
    <property type="term" value="F:structural constituent of ribosome"/>
    <property type="evidence" value="ECO:0007669"/>
    <property type="project" value="InterPro"/>
</dbReference>
<dbReference type="GO" id="GO:1990904">
    <property type="term" value="C:ribonucleoprotein complex"/>
    <property type="evidence" value="ECO:0007669"/>
    <property type="project" value="UniProtKB-KW"/>
</dbReference>
<keyword evidence="2 6" id="KW-0699">rRNA-binding</keyword>
<gene>
    <name evidence="6 8" type="primary">rplU</name>
    <name evidence="8" type="ORF">M9393_02785</name>
</gene>
<evidence type="ECO:0000256" key="4">
    <source>
        <dbReference type="ARBA" id="ARBA00022980"/>
    </source>
</evidence>
<evidence type="ECO:0000256" key="6">
    <source>
        <dbReference type="HAMAP-Rule" id="MF_01363"/>
    </source>
</evidence>
<organism evidence="8 9">
    <name type="scientific">Candidatus Blochmannia vicinus</name>
    <name type="common">nom. nud.</name>
    <dbReference type="NCBI Taxonomy" id="251540"/>
    <lineage>
        <taxon>Bacteria</taxon>
        <taxon>Pseudomonadati</taxon>
        <taxon>Pseudomonadota</taxon>
        <taxon>Gammaproteobacteria</taxon>
        <taxon>Enterobacterales</taxon>
        <taxon>Enterobacteriaceae</taxon>
        <taxon>ant endosymbionts</taxon>
        <taxon>Candidatus Blochmanniella</taxon>
    </lineage>
</organism>
<keyword evidence="5 6" id="KW-0687">Ribonucleoprotein</keyword>
<evidence type="ECO:0000313" key="9">
    <source>
        <dbReference type="Proteomes" id="UP001056209"/>
    </source>
</evidence>
<accession>A0A9Q8TXY3</accession>
<sequence>MYAVFQIGGKQYRVTEGQIINVERISVNVGNQVEFNQILLLKCNDCLQIGYPFIKEGKVIAEIVEQNVNRKIEIIKFRRRKHFRKFQGHRQCFTKIKIKSINSYNLNN</sequence>
<reference evidence="8" key="1">
    <citation type="submission" date="2022-05" db="EMBL/GenBank/DDBJ databases">
        <title>Impact of host demography and evolutionary history on endosymbiont molecular evolution: a test in carpenter ants (Genus Camponotus) and their Blochmannia endosymbionts.</title>
        <authorList>
            <person name="Manthey J.D."/>
            <person name="Giron J.C."/>
            <person name="Hruska J.P."/>
        </authorList>
    </citation>
    <scope>NUCLEOTIDE SEQUENCE</scope>
    <source>
        <strain evidence="8">C-039</strain>
    </source>
</reference>
<evidence type="ECO:0000256" key="5">
    <source>
        <dbReference type="ARBA" id="ARBA00023274"/>
    </source>
</evidence>
<dbReference type="InterPro" id="IPR028909">
    <property type="entry name" value="bL21-like"/>
</dbReference>
<keyword evidence="3 6" id="KW-0694">RNA-binding</keyword>
<comment type="subunit">
    <text evidence="6">Part of the 50S ribosomal subunit. Contacts protein L20.</text>
</comment>
<dbReference type="GO" id="GO:0019843">
    <property type="term" value="F:rRNA binding"/>
    <property type="evidence" value="ECO:0007669"/>
    <property type="project" value="UniProtKB-UniRule"/>
</dbReference>
<comment type="function">
    <text evidence="6 7">This protein binds to 23S rRNA in the presence of protein L20.</text>
</comment>
<dbReference type="Pfam" id="PF00829">
    <property type="entry name" value="Ribosomal_L21p"/>
    <property type="match status" value="1"/>
</dbReference>
<evidence type="ECO:0000256" key="1">
    <source>
        <dbReference type="ARBA" id="ARBA00008563"/>
    </source>
</evidence>
<dbReference type="GO" id="GO:0005840">
    <property type="term" value="C:ribosome"/>
    <property type="evidence" value="ECO:0007669"/>
    <property type="project" value="UniProtKB-KW"/>
</dbReference>
<dbReference type="PANTHER" id="PTHR21349">
    <property type="entry name" value="50S RIBOSOMAL PROTEIN L21"/>
    <property type="match status" value="1"/>
</dbReference>
<evidence type="ECO:0000256" key="3">
    <source>
        <dbReference type="ARBA" id="ARBA00022884"/>
    </source>
</evidence>
<keyword evidence="4 6" id="KW-0689">Ribosomal protein</keyword>
<dbReference type="HAMAP" id="MF_01363">
    <property type="entry name" value="Ribosomal_bL21"/>
    <property type="match status" value="1"/>
</dbReference>
<dbReference type="PANTHER" id="PTHR21349:SF0">
    <property type="entry name" value="LARGE RIBOSOMAL SUBUNIT PROTEIN BL21M"/>
    <property type="match status" value="1"/>
</dbReference>
<dbReference type="GO" id="GO:0005737">
    <property type="term" value="C:cytoplasm"/>
    <property type="evidence" value="ECO:0007669"/>
    <property type="project" value="UniProtKB-ARBA"/>
</dbReference>
<dbReference type="NCBIfam" id="TIGR00061">
    <property type="entry name" value="L21"/>
    <property type="match status" value="1"/>
</dbReference>
<dbReference type="InterPro" id="IPR001787">
    <property type="entry name" value="Ribosomal_bL21"/>
</dbReference>
<dbReference type="EMBL" id="CP097753">
    <property type="protein sequence ID" value="URJ28081.1"/>
    <property type="molecule type" value="Genomic_DNA"/>
</dbReference>
<dbReference type="Proteomes" id="UP001056209">
    <property type="component" value="Chromosome"/>
</dbReference>
<name>A0A9Q8TXY3_9ENTR</name>
<proteinExistence type="inferred from homology"/>
<evidence type="ECO:0000256" key="2">
    <source>
        <dbReference type="ARBA" id="ARBA00022730"/>
    </source>
</evidence>
<dbReference type="GO" id="GO:0006412">
    <property type="term" value="P:translation"/>
    <property type="evidence" value="ECO:0007669"/>
    <property type="project" value="UniProtKB-UniRule"/>
</dbReference>
<dbReference type="RefSeq" id="WP_250248484.1">
    <property type="nucleotide sequence ID" value="NZ_CP097753.1"/>
</dbReference>